<accession>A0A0M8MS82</accession>
<sequence>MRVYSDHSSNDHDLGPPDHGLDTKLGKRKFNVYPSHMDSDRKDLWRLGKSSFKFARREPPFSSKVLSASSSLAWEASRSRMYPPYPNTRHSPSSWDDYREHYTYSLDRPSYAVKNSHTGAYYPSHCEGPWIPRPYERDMMKYYGRGDKYSAGRTEAGPRIVDKPVLSSHGLGKNQPPPERVLDGPQLNSSPDHEHLPLPGASKSTKPVRSGGRSKSGSNVCQSCFAISTPEWRKGPTGPRTLCNACGLLFAKMCRKHEQDTMSSLQTERDAAELRRLAVEDLSRPEKQMQVLELLRANSRAAALAKQQRSTSMTSG</sequence>
<keyword evidence="5" id="KW-0804">Transcription</keyword>
<dbReference type="CDD" id="cd00202">
    <property type="entry name" value="ZnF_GATA"/>
    <property type="match status" value="1"/>
</dbReference>
<dbReference type="PANTHER" id="PTHR47172">
    <property type="entry name" value="OS01G0976800 PROTEIN"/>
    <property type="match status" value="1"/>
</dbReference>
<evidence type="ECO:0000256" key="1">
    <source>
        <dbReference type="ARBA" id="ARBA00022723"/>
    </source>
</evidence>
<evidence type="ECO:0000256" key="2">
    <source>
        <dbReference type="ARBA" id="ARBA00022771"/>
    </source>
</evidence>
<reference evidence="9 10" key="1">
    <citation type="submission" date="2015-07" db="EMBL/GenBank/DDBJ databases">
        <title>Draft Genome Sequence of Malassezia furfur CBS1878 and Malassezia pachydermatis CBS1879.</title>
        <authorList>
            <person name="Triana S."/>
            <person name="Ohm R."/>
            <person name="Gonzalez A."/>
            <person name="DeCock H."/>
            <person name="Restrepo S."/>
            <person name="Celis A."/>
        </authorList>
    </citation>
    <scope>NUCLEOTIDE SEQUENCE [LARGE SCALE GENOMIC DNA]</scope>
    <source>
        <strain evidence="9 10">CBS 1879</strain>
    </source>
</reference>
<dbReference type="SUPFAM" id="SSF57716">
    <property type="entry name" value="Glucocorticoid receptor-like (DNA-binding domain)"/>
    <property type="match status" value="1"/>
</dbReference>
<evidence type="ECO:0000256" key="5">
    <source>
        <dbReference type="ARBA" id="ARBA00023163"/>
    </source>
</evidence>
<dbReference type="EMBL" id="LGAV01000009">
    <property type="protein sequence ID" value="KOS12740.1"/>
    <property type="molecule type" value="Genomic_DNA"/>
</dbReference>
<dbReference type="PROSITE" id="PS50114">
    <property type="entry name" value="GATA_ZN_FINGER_2"/>
    <property type="match status" value="1"/>
</dbReference>
<feature type="region of interest" description="Disordered" evidence="7">
    <location>
        <begin position="1"/>
        <end position="26"/>
    </location>
</feature>
<dbReference type="Pfam" id="PF00320">
    <property type="entry name" value="GATA"/>
    <property type="match status" value="1"/>
</dbReference>
<dbReference type="AlphaFoldDB" id="A0A0M8MS82"/>
<evidence type="ECO:0000259" key="8">
    <source>
        <dbReference type="PROSITE" id="PS50114"/>
    </source>
</evidence>
<feature type="domain" description="GATA-type" evidence="8">
    <location>
        <begin position="215"/>
        <end position="250"/>
    </location>
</feature>
<dbReference type="GO" id="GO:0043565">
    <property type="term" value="F:sequence-specific DNA binding"/>
    <property type="evidence" value="ECO:0007669"/>
    <property type="project" value="InterPro"/>
</dbReference>
<feature type="compositionally biased region" description="Polar residues" evidence="7">
    <location>
        <begin position="202"/>
        <end position="219"/>
    </location>
</feature>
<evidence type="ECO:0000256" key="6">
    <source>
        <dbReference type="PROSITE-ProRule" id="PRU00094"/>
    </source>
</evidence>
<dbReference type="PROSITE" id="PS00344">
    <property type="entry name" value="GATA_ZN_FINGER_1"/>
    <property type="match status" value="1"/>
</dbReference>
<dbReference type="RefSeq" id="XP_017990372.1">
    <property type="nucleotide sequence ID" value="XM_018135858.1"/>
</dbReference>
<dbReference type="OrthoDB" id="2162994at2759"/>
<evidence type="ECO:0000313" key="9">
    <source>
        <dbReference type="EMBL" id="KOS12740.1"/>
    </source>
</evidence>
<feature type="compositionally biased region" description="Basic and acidic residues" evidence="7">
    <location>
        <begin position="1"/>
        <end position="25"/>
    </location>
</feature>
<dbReference type="PANTHER" id="PTHR47172:SF24">
    <property type="entry name" value="GATA ZINC FINGER DOMAIN-CONTAINING PROTEIN 14-RELATED"/>
    <property type="match status" value="1"/>
</dbReference>
<keyword evidence="2 6" id="KW-0863">Zinc-finger</keyword>
<proteinExistence type="predicted"/>
<comment type="caution">
    <text evidence="9">The sequence shown here is derived from an EMBL/GenBank/DDBJ whole genome shotgun (WGS) entry which is preliminary data.</text>
</comment>
<keyword evidence="10" id="KW-1185">Reference proteome</keyword>
<dbReference type="GO" id="GO:0008270">
    <property type="term" value="F:zinc ion binding"/>
    <property type="evidence" value="ECO:0007669"/>
    <property type="project" value="UniProtKB-KW"/>
</dbReference>
<keyword evidence="4" id="KW-0805">Transcription regulation</keyword>
<feature type="region of interest" description="Disordered" evidence="7">
    <location>
        <begin position="151"/>
        <end position="219"/>
    </location>
</feature>
<dbReference type="GO" id="GO:0006355">
    <property type="term" value="P:regulation of DNA-templated transcription"/>
    <property type="evidence" value="ECO:0007669"/>
    <property type="project" value="InterPro"/>
</dbReference>
<keyword evidence="3" id="KW-0862">Zinc</keyword>
<dbReference type="STRING" id="77020.A0A0M8MS82"/>
<dbReference type="InterPro" id="IPR000679">
    <property type="entry name" value="Znf_GATA"/>
</dbReference>
<dbReference type="VEuPathDB" id="FungiDB:Malapachy_1353"/>
<evidence type="ECO:0000256" key="7">
    <source>
        <dbReference type="SAM" id="MobiDB-lite"/>
    </source>
</evidence>
<evidence type="ECO:0000313" key="10">
    <source>
        <dbReference type="Proteomes" id="UP000037751"/>
    </source>
</evidence>
<organism evidence="9 10">
    <name type="scientific">Malassezia pachydermatis</name>
    <dbReference type="NCBI Taxonomy" id="77020"/>
    <lineage>
        <taxon>Eukaryota</taxon>
        <taxon>Fungi</taxon>
        <taxon>Dikarya</taxon>
        <taxon>Basidiomycota</taxon>
        <taxon>Ustilaginomycotina</taxon>
        <taxon>Malasseziomycetes</taxon>
        <taxon>Malasseziales</taxon>
        <taxon>Malasseziaceae</taxon>
        <taxon>Malassezia</taxon>
    </lineage>
</organism>
<protein>
    <submittedName>
        <fullName evidence="9">Gata zinc finger domain-containing protein 10</fullName>
    </submittedName>
</protein>
<evidence type="ECO:0000256" key="4">
    <source>
        <dbReference type="ARBA" id="ARBA00023015"/>
    </source>
</evidence>
<evidence type="ECO:0000256" key="3">
    <source>
        <dbReference type="ARBA" id="ARBA00022833"/>
    </source>
</evidence>
<gene>
    <name evidence="9" type="ORF">Malapachy_1353</name>
</gene>
<dbReference type="InterPro" id="IPR013088">
    <property type="entry name" value="Znf_NHR/GATA"/>
</dbReference>
<dbReference type="Gene3D" id="3.30.50.10">
    <property type="entry name" value="Erythroid Transcription Factor GATA-1, subunit A"/>
    <property type="match status" value="1"/>
</dbReference>
<keyword evidence="1" id="KW-0479">Metal-binding</keyword>
<dbReference type="SMART" id="SM00401">
    <property type="entry name" value="ZnF_GATA"/>
    <property type="match status" value="1"/>
</dbReference>
<name>A0A0M8MS82_9BASI</name>
<dbReference type="Proteomes" id="UP000037751">
    <property type="component" value="Unassembled WGS sequence"/>
</dbReference>
<dbReference type="GeneID" id="28727733"/>